<dbReference type="EMBL" id="MUJZ01058102">
    <property type="protein sequence ID" value="OTF72069.1"/>
    <property type="molecule type" value="Genomic_DNA"/>
</dbReference>
<dbReference type="GO" id="GO:0006887">
    <property type="term" value="P:exocytosis"/>
    <property type="evidence" value="ECO:0007669"/>
    <property type="project" value="UniProtKB-KW"/>
</dbReference>
<keyword evidence="4" id="KW-0528">Neurotoxin</keyword>
<dbReference type="GO" id="GO:0044218">
    <property type="term" value="C:other organism cell membrane"/>
    <property type="evidence" value="ECO:0007669"/>
    <property type="project" value="UniProtKB-KW"/>
</dbReference>
<feature type="region of interest" description="Disordered" evidence="6">
    <location>
        <begin position="1"/>
        <end position="22"/>
    </location>
</feature>
<evidence type="ECO:0000256" key="3">
    <source>
        <dbReference type="ARBA" id="ARBA00022537"/>
    </source>
</evidence>
<dbReference type="SUPFAM" id="SSF48403">
    <property type="entry name" value="Ankyrin repeat"/>
    <property type="match status" value="1"/>
</dbReference>
<accession>A0A1Y3AUB1</accession>
<dbReference type="Gene3D" id="1.25.40.20">
    <property type="entry name" value="Ankyrin repeat-containing domain"/>
    <property type="match status" value="1"/>
</dbReference>
<dbReference type="InterPro" id="IPR002110">
    <property type="entry name" value="Ankyrin_rpt"/>
</dbReference>
<sequence>MKDKKACTELVNKPNKNGESSVHYAANLTESNRHYENEDRDIMRLLLENGCNVFLETIEKSETPVHYCSKSGNTNALQEIISFLPPIDAQLSCNKTAKDGHHYSMHVHVDMPIL</sequence>
<evidence type="ECO:0000256" key="1">
    <source>
        <dbReference type="ARBA" id="ARBA00004175"/>
    </source>
</evidence>
<keyword evidence="4" id="KW-0638">Presynaptic neurotoxin</keyword>
<dbReference type="InterPro" id="IPR036770">
    <property type="entry name" value="Ankyrin_rpt-contain_sf"/>
</dbReference>
<protein>
    <submittedName>
        <fullName evidence="7">Uncharacterized protein</fullName>
    </submittedName>
</protein>
<proteinExistence type="predicted"/>
<evidence type="ECO:0000256" key="5">
    <source>
        <dbReference type="ARBA" id="ARBA00023298"/>
    </source>
</evidence>
<evidence type="ECO:0000256" key="6">
    <source>
        <dbReference type="SAM" id="MobiDB-lite"/>
    </source>
</evidence>
<gene>
    <name evidence="7" type="ORF">BLA29_011422</name>
</gene>
<comment type="subcellular location">
    <subcellularLocation>
        <location evidence="1">Target cell membrane</location>
    </subcellularLocation>
</comment>
<keyword evidence="4" id="KW-0800">Toxin</keyword>
<keyword evidence="3" id="KW-1052">Target cell membrane</keyword>
<name>A0A1Y3AUB1_EURMA</name>
<keyword evidence="2" id="KW-0268">Exocytosis</keyword>
<keyword evidence="8" id="KW-1185">Reference proteome</keyword>
<dbReference type="Proteomes" id="UP000194236">
    <property type="component" value="Unassembled WGS sequence"/>
</dbReference>
<dbReference type="GO" id="GO:0044231">
    <property type="term" value="C:host cell presynaptic membrane"/>
    <property type="evidence" value="ECO:0007669"/>
    <property type="project" value="UniProtKB-KW"/>
</dbReference>
<organism evidence="7 8">
    <name type="scientific">Euroglyphus maynei</name>
    <name type="common">Mayne's house dust mite</name>
    <dbReference type="NCBI Taxonomy" id="6958"/>
    <lineage>
        <taxon>Eukaryota</taxon>
        <taxon>Metazoa</taxon>
        <taxon>Ecdysozoa</taxon>
        <taxon>Arthropoda</taxon>
        <taxon>Chelicerata</taxon>
        <taxon>Arachnida</taxon>
        <taxon>Acari</taxon>
        <taxon>Acariformes</taxon>
        <taxon>Sarcoptiformes</taxon>
        <taxon>Astigmata</taxon>
        <taxon>Psoroptidia</taxon>
        <taxon>Analgoidea</taxon>
        <taxon>Pyroglyphidae</taxon>
        <taxon>Pyroglyphinae</taxon>
        <taxon>Euroglyphus</taxon>
    </lineage>
</organism>
<dbReference type="Pfam" id="PF00023">
    <property type="entry name" value="Ank"/>
    <property type="match status" value="1"/>
</dbReference>
<dbReference type="SMART" id="SM00248">
    <property type="entry name" value="ANK"/>
    <property type="match status" value="2"/>
</dbReference>
<comment type="caution">
    <text evidence="7">The sequence shown here is derived from an EMBL/GenBank/DDBJ whole genome shotgun (WGS) entry which is preliminary data.</text>
</comment>
<evidence type="ECO:0000256" key="4">
    <source>
        <dbReference type="ARBA" id="ARBA00023028"/>
    </source>
</evidence>
<reference evidence="7 8" key="1">
    <citation type="submission" date="2017-03" db="EMBL/GenBank/DDBJ databases">
        <title>Genome Survey of Euroglyphus maynei.</title>
        <authorList>
            <person name="Arlian L.G."/>
            <person name="Morgan M.S."/>
            <person name="Rider S.D."/>
        </authorList>
    </citation>
    <scope>NUCLEOTIDE SEQUENCE [LARGE SCALE GENOMIC DNA]</scope>
    <source>
        <strain evidence="7">Arlian Lab</strain>
        <tissue evidence="7">Whole body</tissue>
    </source>
</reference>
<evidence type="ECO:0000313" key="7">
    <source>
        <dbReference type="EMBL" id="OTF72069.1"/>
    </source>
</evidence>
<dbReference type="AlphaFoldDB" id="A0A1Y3AUB1"/>
<evidence type="ECO:0000313" key="8">
    <source>
        <dbReference type="Proteomes" id="UP000194236"/>
    </source>
</evidence>
<keyword evidence="5" id="KW-1053">Target membrane</keyword>
<keyword evidence="5" id="KW-0472">Membrane</keyword>
<evidence type="ECO:0000256" key="2">
    <source>
        <dbReference type="ARBA" id="ARBA00022483"/>
    </source>
</evidence>